<dbReference type="Proteomes" id="UP000438699">
    <property type="component" value="Unassembled WGS sequence"/>
</dbReference>
<reference evidence="9 10" key="1">
    <citation type="journal article" date="2017" name="Int. J. Syst. Evol. Microbiol.">
        <title>Desulfovibrio senegalensis sp. nov., a mesophilic sulfate reducer isolated from marine sediment.</title>
        <authorList>
            <person name="Thioye A."/>
            <person name="Gam Z.B.A."/>
            <person name="Mbengue M."/>
            <person name="Cayol J.L."/>
            <person name="Joseph-Bartoli M."/>
            <person name="Toure-Kane C."/>
            <person name="Labat M."/>
        </authorList>
    </citation>
    <scope>NUCLEOTIDE SEQUENCE [LARGE SCALE GENOMIC DNA]</scope>
    <source>
        <strain evidence="9 10">DSM 101509</strain>
    </source>
</reference>
<feature type="binding site" description="axial binding residue" evidence="6">
    <location>
        <position position="107"/>
    </location>
    <ligand>
        <name>heme c</name>
        <dbReference type="ChEBI" id="CHEBI:61717"/>
        <label>1</label>
    </ligand>
    <ligandPart>
        <name>Fe</name>
        <dbReference type="ChEBI" id="CHEBI:18248"/>
    </ligandPart>
</feature>
<gene>
    <name evidence="9" type="ORF">F8A88_15105</name>
</gene>
<keyword evidence="2 6" id="KW-0349">Heme</keyword>
<dbReference type="RefSeq" id="WP_151152020.1">
    <property type="nucleotide sequence ID" value="NZ_WAIE01000010.1"/>
</dbReference>
<dbReference type="EMBL" id="WAIE01000010">
    <property type="protein sequence ID" value="KAB1438786.1"/>
    <property type="molecule type" value="Genomic_DNA"/>
</dbReference>
<dbReference type="Pfam" id="PF02085">
    <property type="entry name" value="Cytochrom_CIII"/>
    <property type="match status" value="1"/>
</dbReference>
<proteinExistence type="predicted"/>
<accession>A0A6N6MYS3</accession>
<feature type="binding site" description="axial binding residue" evidence="6">
    <location>
        <position position="120"/>
    </location>
    <ligand>
        <name>heme c</name>
        <dbReference type="ChEBI" id="CHEBI:61717"/>
        <label>1</label>
    </ligand>
    <ligandPart>
        <name>Fe</name>
        <dbReference type="ChEBI" id="CHEBI:18248"/>
    </ligandPart>
</feature>
<evidence type="ECO:0000256" key="1">
    <source>
        <dbReference type="ARBA" id="ARBA00022448"/>
    </source>
</evidence>
<feature type="chain" id="PRO_5026744044" evidence="7">
    <location>
        <begin position="24"/>
        <end position="123"/>
    </location>
</feature>
<feature type="binding site" description="axial binding residue" evidence="6">
    <location>
        <position position="103"/>
    </location>
    <ligand>
        <name>heme c</name>
        <dbReference type="ChEBI" id="CHEBI:61717"/>
        <label>1</label>
    </ligand>
    <ligandPart>
        <name>Fe</name>
        <dbReference type="ChEBI" id="CHEBI:18248"/>
    </ligandPart>
</feature>
<name>A0A6N6MYS3_9BACT</name>
<keyword evidence="4" id="KW-0249">Electron transport</keyword>
<dbReference type="OrthoDB" id="9796996at2"/>
<dbReference type="GO" id="GO:0020037">
    <property type="term" value="F:heme binding"/>
    <property type="evidence" value="ECO:0007669"/>
    <property type="project" value="InterPro"/>
</dbReference>
<dbReference type="GO" id="GO:0046872">
    <property type="term" value="F:metal ion binding"/>
    <property type="evidence" value="ECO:0007669"/>
    <property type="project" value="UniProtKB-KW"/>
</dbReference>
<feature type="binding site" description="axial binding residue" evidence="6">
    <location>
        <position position="59"/>
    </location>
    <ligand>
        <name>heme c</name>
        <dbReference type="ChEBI" id="CHEBI:61717"/>
        <label>1</label>
    </ligand>
    <ligandPart>
        <name>Fe</name>
        <dbReference type="ChEBI" id="CHEBI:18248"/>
    </ligandPart>
</feature>
<protein>
    <submittedName>
        <fullName evidence="9">Cytochrome c3 family protein</fullName>
    </submittedName>
</protein>
<feature type="binding site" description="axial binding residue" evidence="6">
    <location>
        <position position="121"/>
    </location>
    <ligand>
        <name>heme c</name>
        <dbReference type="ChEBI" id="CHEBI:61717"/>
        <label>1</label>
    </ligand>
    <ligandPart>
        <name>Fe</name>
        <dbReference type="ChEBI" id="CHEBI:18248"/>
    </ligandPart>
</feature>
<evidence type="ECO:0000256" key="6">
    <source>
        <dbReference type="PIRSR" id="PIRSR602322-1"/>
    </source>
</evidence>
<evidence type="ECO:0000313" key="9">
    <source>
        <dbReference type="EMBL" id="KAB1438786.1"/>
    </source>
</evidence>
<feature type="binding site" description="axial binding residue" evidence="6">
    <location>
        <position position="63"/>
    </location>
    <ligand>
        <name>heme c</name>
        <dbReference type="ChEBI" id="CHEBI:61717"/>
        <label>1</label>
    </ligand>
    <ligandPart>
        <name>Fe</name>
        <dbReference type="ChEBI" id="CHEBI:18248"/>
    </ligandPart>
</feature>
<dbReference type="Gene3D" id="3.90.10.10">
    <property type="entry name" value="Cytochrome C3"/>
    <property type="match status" value="1"/>
</dbReference>
<organism evidence="9 10">
    <name type="scientific">Pseudodesulfovibrio senegalensis</name>
    <dbReference type="NCBI Taxonomy" id="1721087"/>
    <lineage>
        <taxon>Bacteria</taxon>
        <taxon>Pseudomonadati</taxon>
        <taxon>Thermodesulfobacteriota</taxon>
        <taxon>Desulfovibrionia</taxon>
        <taxon>Desulfovibrionales</taxon>
        <taxon>Desulfovibrionaceae</taxon>
    </lineage>
</organism>
<dbReference type="InterPro" id="IPR002322">
    <property type="entry name" value="Cyt_c_III"/>
</dbReference>
<feature type="binding site" description="covalent" evidence="6">
    <location>
        <position position="64"/>
    </location>
    <ligand>
        <name>heme c</name>
        <dbReference type="ChEBI" id="CHEBI:61717"/>
        <label>1</label>
    </ligand>
</feature>
<comment type="caution">
    <text evidence="9">The sequence shown here is derived from an EMBL/GenBank/DDBJ whole genome shotgun (WGS) entry which is preliminary data.</text>
</comment>
<feature type="binding site" description="axial binding residue" evidence="6">
    <location>
        <position position="62"/>
    </location>
    <ligand>
        <name>heme c</name>
        <dbReference type="ChEBI" id="CHEBI:61717"/>
        <label>1</label>
    </ligand>
    <ligandPart>
        <name>Fe</name>
        <dbReference type="ChEBI" id="CHEBI:18248"/>
    </ligandPart>
</feature>
<evidence type="ECO:0000256" key="5">
    <source>
        <dbReference type="ARBA" id="ARBA00023004"/>
    </source>
</evidence>
<evidence type="ECO:0000259" key="8">
    <source>
        <dbReference type="Pfam" id="PF02085"/>
    </source>
</evidence>
<keyword evidence="10" id="KW-1185">Reference proteome</keyword>
<evidence type="ECO:0000256" key="4">
    <source>
        <dbReference type="ARBA" id="ARBA00022982"/>
    </source>
</evidence>
<feature type="domain" description="Class III cytochrome C" evidence="8">
    <location>
        <begin position="37"/>
        <end position="121"/>
    </location>
</feature>
<comment type="cofactor">
    <cofactor evidence="6">
        <name>heme c</name>
        <dbReference type="ChEBI" id="CHEBI:61717"/>
    </cofactor>
    <text evidence="6">Binds 4 heme c groups covalently per monomer.</text>
</comment>
<evidence type="ECO:0000256" key="7">
    <source>
        <dbReference type="SAM" id="SignalP"/>
    </source>
</evidence>
<keyword evidence="1" id="KW-0813">Transport</keyword>
<keyword evidence="3 6" id="KW-0479">Metal-binding</keyword>
<dbReference type="InterPro" id="IPR036280">
    <property type="entry name" value="Multihaem_cyt_sf"/>
</dbReference>
<dbReference type="AlphaFoldDB" id="A0A6N6MYS3"/>
<feature type="binding site" description="axial binding residue" evidence="6">
    <location>
        <position position="106"/>
    </location>
    <ligand>
        <name>heme c</name>
        <dbReference type="ChEBI" id="CHEBI:61717"/>
        <label>1</label>
    </ligand>
    <ligandPart>
        <name>Fe</name>
        <dbReference type="ChEBI" id="CHEBI:18248"/>
    </ligandPart>
</feature>
<dbReference type="NCBIfam" id="NF045722">
    <property type="entry name" value="c3_cytochr_TmcA"/>
    <property type="match status" value="1"/>
</dbReference>
<keyword evidence="5 6" id="KW-0408">Iron</keyword>
<dbReference type="CDD" id="cd08168">
    <property type="entry name" value="Cytochrom_C3"/>
    <property type="match status" value="1"/>
</dbReference>
<feature type="binding site" description="axial binding residue" evidence="6">
    <location>
        <position position="50"/>
    </location>
    <ligand>
        <name>heme c</name>
        <dbReference type="ChEBI" id="CHEBI:61717"/>
        <label>1</label>
    </ligand>
    <ligandPart>
        <name>Fe</name>
        <dbReference type="ChEBI" id="CHEBI:18248"/>
    </ligandPart>
</feature>
<feature type="binding site" description="covalent" evidence="6">
    <location>
        <position position="117"/>
    </location>
    <ligand>
        <name>heme c</name>
        <dbReference type="ChEBI" id="CHEBI:61717"/>
        <label>3</label>
    </ligand>
</feature>
<dbReference type="PRINTS" id="PR00609">
    <property type="entry name" value="CYTOCHROMEC3"/>
</dbReference>
<feature type="binding site" description="covalent" evidence="6">
    <location>
        <position position="80"/>
    </location>
    <ligand>
        <name>heme c</name>
        <dbReference type="ChEBI" id="CHEBI:61717"/>
        <label>2</label>
    </ligand>
</feature>
<dbReference type="GO" id="GO:0009055">
    <property type="term" value="F:electron transfer activity"/>
    <property type="evidence" value="ECO:0007669"/>
    <property type="project" value="InterPro"/>
</dbReference>
<dbReference type="InterPro" id="IPR020942">
    <property type="entry name" value="Cyt_c_III_dom"/>
</dbReference>
<sequence length="123" mass="13483">MKKCITILLAVAAVLVFILPAFSQEDITEIKDPSFGKLQRPAVPFMHDEHNEKAGLDGCLPCHHEGIEDGELIEGDPVTCVDCHDVKTDDGSMNLKEAYHKQCITCHEEAKKGPVACGECHVK</sequence>
<feature type="binding site" description="axial binding residue" evidence="6">
    <location>
        <position position="47"/>
    </location>
    <ligand>
        <name>heme c</name>
        <dbReference type="ChEBI" id="CHEBI:61717"/>
        <label>1</label>
    </ligand>
    <ligandPart>
        <name>Fe</name>
        <dbReference type="ChEBI" id="CHEBI:18248"/>
    </ligandPart>
</feature>
<dbReference type="SUPFAM" id="SSF48695">
    <property type="entry name" value="Multiheme cytochromes"/>
    <property type="match status" value="1"/>
</dbReference>
<evidence type="ECO:0000256" key="3">
    <source>
        <dbReference type="ARBA" id="ARBA00022723"/>
    </source>
</evidence>
<keyword evidence="7" id="KW-0732">Signal</keyword>
<feature type="signal peptide" evidence="7">
    <location>
        <begin position="1"/>
        <end position="23"/>
    </location>
</feature>
<evidence type="ECO:0000313" key="10">
    <source>
        <dbReference type="Proteomes" id="UP000438699"/>
    </source>
</evidence>
<evidence type="ECO:0000256" key="2">
    <source>
        <dbReference type="ARBA" id="ARBA00022617"/>
    </source>
</evidence>
<dbReference type="InterPro" id="IPR054899">
    <property type="entry name" value="c3_cytochr_TmcA"/>
</dbReference>